<feature type="compositionally biased region" description="Low complexity" evidence="1">
    <location>
        <begin position="45"/>
        <end position="60"/>
    </location>
</feature>
<dbReference type="Gene3D" id="3.30.40.10">
    <property type="entry name" value="Zinc/RING finger domain, C3HC4 (zinc finger)"/>
    <property type="match status" value="1"/>
</dbReference>
<evidence type="ECO:0008006" key="4">
    <source>
        <dbReference type="Google" id="ProtNLM"/>
    </source>
</evidence>
<evidence type="ECO:0000256" key="1">
    <source>
        <dbReference type="SAM" id="MobiDB-lite"/>
    </source>
</evidence>
<evidence type="ECO:0000313" key="3">
    <source>
        <dbReference type="Proteomes" id="UP001244341"/>
    </source>
</evidence>
<organism evidence="2 3">
    <name type="scientific">Tetradesmus obliquus</name>
    <name type="common">Green alga</name>
    <name type="synonym">Acutodesmus obliquus</name>
    <dbReference type="NCBI Taxonomy" id="3088"/>
    <lineage>
        <taxon>Eukaryota</taxon>
        <taxon>Viridiplantae</taxon>
        <taxon>Chlorophyta</taxon>
        <taxon>core chlorophytes</taxon>
        <taxon>Chlorophyceae</taxon>
        <taxon>CS clade</taxon>
        <taxon>Sphaeropleales</taxon>
        <taxon>Scenedesmaceae</taxon>
        <taxon>Tetradesmus</taxon>
    </lineage>
</organism>
<dbReference type="Proteomes" id="UP001244341">
    <property type="component" value="Chromosome 3b"/>
</dbReference>
<evidence type="ECO:0000313" key="2">
    <source>
        <dbReference type="EMBL" id="WIA12162.1"/>
    </source>
</evidence>
<feature type="compositionally biased region" description="Basic residues" evidence="1">
    <location>
        <begin position="338"/>
        <end position="347"/>
    </location>
</feature>
<keyword evidence="3" id="KW-1185">Reference proteome</keyword>
<feature type="region of interest" description="Disordered" evidence="1">
    <location>
        <begin position="322"/>
        <end position="368"/>
    </location>
</feature>
<accession>A0ABY8TT26</accession>
<feature type="compositionally biased region" description="Low complexity" evidence="1">
    <location>
        <begin position="322"/>
        <end position="334"/>
    </location>
</feature>
<sequence>MVSASNTRAISYSLASKLLGQVIPSPATREGRKARGESNSKGTRAGSAAAKQPAAASTRAISNGVKETDKQQMETVLMVEYGLASRLLGQSISSPVVRRLQGEFDDPQDSSTQLAAPTTAEAAADAACRKCSGHVGSMHGVTGKVRRPKGWRKDCIACLEADWPLGDLYHAESLPGGSGDADDENDEGAELQAVVAGTLAYALFVDKGLPFSKRVTVDTSDVPSTPDAGMSRACVSCVSNWVLDESMDVADEFDLVVHCHMCLHEFTDAAEAGVPGSERVQVMLWFALASRYVGEYVTAPEFRERNKGDKVYGSGSMLGGASAAAAGQPSSGQSGKRGAARNVHKPSRATSSSKHNQQQQQQQQRIPQAAQYGLNHEATGLFTWADSTSIGNHSCCINHRCPVSAASGDTTGMPAAANCESGGSNDDDVEGDESLCVVCWERPRSIIVCHFHPRLTAQLCGVCYAAYNTRKGCPLCRRPVEDAVGLSV</sequence>
<dbReference type="InterPro" id="IPR013083">
    <property type="entry name" value="Znf_RING/FYVE/PHD"/>
</dbReference>
<feature type="region of interest" description="Disordered" evidence="1">
    <location>
        <begin position="23"/>
        <end position="67"/>
    </location>
</feature>
<protein>
    <recommendedName>
        <fullName evidence="4">RING-type domain-containing protein</fullName>
    </recommendedName>
</protein>
<name>A0ABY8TT26_TETOB</name>
<gene>
    <name evidence="2" type="ORF">OEZ85_012234</name>
</gene>
<proteinExistence type="predicted"/>
<dbReference type="EMBL" id="CP126210">
    <property type="protein sequence ID" value="WIA12162.1"/>
    <property type="molecule type" value="Genomic_DNA"/>
</dbReference>
<reference evidence="2 3" key="1">
    <citation type="submission" date="2023-05" db="EMBL/GenBank/DDBJ databases">
        <title>A 100% complete, gapless, phased diploid assembly of the Scenedesmus obliquus UTEX 3031 genome.</title>
        <authorList>
            <person name="Biondi T.C."/>
            <person name="Hanschen E.R."/>
            <person name="Kwon T."/>
            <person name="Eng W."/>
            <person name="Kruse C.P.S."/>
            <person name="Koehler S.I."/>
            <person name="Kunde Y."/>
            <person name="Gleasner C.D."/>
            <person name="You Mak K.T."/>
            <person name="Polle J."/>
            <person name="Hovde B.T."/>
            <person name="Starkenburg S.R."/>
        </authorList>
    </citation>
    <scope>NUCLEOTIDE SEQUENCE [LARGE SCALE GENOMIC DNA]</scope>
    <source>
        <strain evidence="2 3">DOE0152z</strain>
    </source>
</reference>
<feature type="compositionally biased region" description="Basic and acidic residues" evidence="1">
    <location>
        <begin position="29"/>
        <end position="38"/>
    </location>
</feature>